<protein>
    <recommendedName>
        <fullName evidence="5">TIL domain-containing protein</fullName>
    </recommendedName>
</protein>
<dbReference type="EMBL" id="JAQQBR010000005">
    <property type="protein sequence ID" value="KAK0175466.1"/>
    <property type="molecule type" value="Genomic_DNA"/>
</dbReference>
<name>A0AA39KVU2_MICHY</name>
<dbReference type="Proteomes" id="UP001168972">
    <property type="component" value="Unassembled WGS sequence"/>
</dbReference>
<evidence type="ECO:0000313" key="6">
    <source>
        <dbReference type="EMBL" id="KAK0175466.1"/>
    </source>
</evidence>
<dbReference type="GO" id="GO:0030414">
    <property type="term" value="F:peptidase inhibitor activity"/>
    <property type="evidence" value="ECO:0007669"/>
    <property type="project" value="UniProtKB-KW"/>
</dbReference>
<dbReference type="InterPro" id="IPR002919">
    <property type="entry name" value="TIL_dom"/>
</dbReference>
<keyword evidence="4" id="KW-0732">Signal</keyword>
<feature type="signal peptide" evidence="4">
    <location>
        <begin position="1"/>
        <end position="19"/>
    </location>
</feature>
<keyword evidence="2" id="KW-0646">Protease inhibitor</keyword>
<evidence type="ECO:0000313" key="7">
    <source>
        <dbReference type="Proteomes" id="UP001168972"/>
    </source>
</evidence>
<comment type="similarity">
    <text evidence="1">Belongs to the serine protease inhibitor-like (TIL domain-containing) family.</text>
</comment>
<dbReference type="PANTHER" id="PTHR23259">
    <property type="entry name" value="RIDDLE"/>
    <property type="match status" value="1"/>
</dbReference>
<gene>
    <name evidence="6" type="ORF">PV327_009214</name>
</gene>
<sequence>MFRLLAIVFICAISTFIHCDANCNHWPFCPKNSSTNICGTICEPSCKNPKPRFCPAITCSKFTRACRCNNGYVRDEKTKQCVRLDKCSKCAHGETLLSCGRICEGTCASPVVPEACKHTACLIASCGCDLAKGYVRCPKKDKCVKIWNCHRHHISQ</sequence>
<dbReference type="InterPro" id="IPR036084">
    <property type="entry name" value="Ser_inhib-like_sf"/>
</dbReference>
<feature type="chain" id="PRO_5041458056" description="TIL domain-containing protein" evidence="4">
    <location>
        <begin position="20"/>
        <end position="156"/>
    </location>
</feature>
<dbReference type="SUPFAM" id="SSF57567">
    <property type="entry name" value="Serine protease inhibitors"/>
    <property type="match status" value="1"/>
</dbReference>
<dbReference type="Gene3D" id="2.10.25.10">
    <property type="entry name" value="Laminin"/>
    <property type="match status" value="2"/>
</dbReference>
<evidence type="ECO:0000259" key="5">
    <source>
        <dbReference type="Pfam" id="PF01826"/>
    </source>
</evidence>
<reference evidence="6" key="2">
    <citation type="submission" date="2023-03" db="EMBL/GenBank/DDBJ databases">
        <authorList>
            <person name="Inwood S.N."/>
            <person name="Skelly J.G."/>
            <person name="Guhlin J."/>
            <person name="Harrop T.W.R."/>
            <person name="Goldson S.G."/>
            <person name="Dearden P.K."/>
        </authorList>
    </citation>
    <scope>NUCLEOTIDE SEQUENCE</scope>
    <source>
        <strain evidence="6">Lincoln</strain>
        <tissue evidence="6">Whole body</tissue>
    </source>
</reference>
<evidence type="ECO:0000256" key="2">
    <source>
        <dbReference type="ARBA" id="ARBA00022690"/>
    </source>
</evidence>
<comment type="caution">
    <text evidence="6">The sequence shown here is derived from an EMBL/GenBank/DDBJ whole genome shotgun (WGS) entry which is preliminary data.</text>
</comment>
<dbReference type="AlphaFoldDB" id="A0AA39KVU2"/>
<feature type="domain" description="TIL" evidence="5">
    <location>
        <begin position="29"/>
        <end position="87"/>
    </location>
</feature>
<reference evidence="6" key="1">
    <citation type="journal article" date="2023" name="bioRxiv">
        <title>Scaffold-level genome assemblies of two parasitoid biocontrol wasps reveal the parthenogenesis mechanism and an associated novel virus.</title>
        <authorList>
            <person name="Inwood S."/>
            <person name="Skelly J."/>
            <person name="Guhlin J."/>
            <person name="Harrop T."/>
            <person name="Goldson S."/>
            <person name="Dearden P."/>
        </authorList>
    </citation>
    <scope>NUCLEOTIDE SEQUENCE</scope>
    <source>
        <strain evidence="6">Lincoln</strain>
        <tissue evidence="6">Whole body</tissue>
    </source>
</reference>
<keyword evidence="3" id="KW-1015">Disulfide bond</keyword>
<evidence type="ECO:0000256" key="3">
    <source>
        <dbReference type="ARBA" id="ARBA00023157"/>
    </source>
</evidence>
<organism evidence="6 7">
    <name type="scientific">Microctonus hyperodae</name>
    <name type="common">Parasitoid wasp</name>
    <dbReference type="NCBI Taxonomy" id="165561"/>
    <lineage>
        <taxon>Eukaryota</taxon>
        <taxon>Metazoa</taxon>
        <taxon>Ecdysozoa</taxon>
        <taxon>Arthropoda</taxon>
        <taxon>Hexapoda</taxon>
        <taxon>Insecta</taxon>
        <taxon>Pterygota</taxon>
        <taxon>Neoptera</taxon>
        <taxon>Endopterygota</taxon>
        <taxon>Hymenoptera</taxon>
        <taxon>Apocrita</taxon>
        <taxon>Ichneumonoidea</taxon>
        <taxon>Braconidae</taxon>
        <taxon>Euphorinae</taxon>
        <taxon>Microctonus</taxon>
    </lineage>
</organism>
<dbReference type="CDD" id="cd19941">
    <property type="entry name" value="TIL"/>
    <property type="match status" value="1"/>
</dbReference>
<dbReference type="PANTHER" id="PTHR23259:SF70">
    <property type="entry name" value="ACCESSORY GLAND PROTEIN ACP62F-RELATED"/>
    <property type="match status" value="1"/>
</dbReference>
<keyword evidence="7" id="KW-1185">Reference proteome</keyword>
<dbReference type="InterPro" id="IPR051368">
    <property type="entry name" value="SerProtInhib-TIL_Domain"/>
</dbReference>
<evidence type="ECO:0000256" key="1">
    <source>
        <dbReference type="ARBA" id="ARBA00007611"/>
    </source>
</evidence>
<dbReference type="Pfam" id="PF01826">
    <property type="entry name" value="TIL"/>
    <property type="match status" value="1"/>
</dbReference>
<accession>A0AA39KVU2</accession>
<proteinExistence type="inferred from homology"/>
<evidence type="ECO:0000256" key="4">
    <source>
        <dbReference type="SAM" id="SignalP"/>
    </source>
</evidence>